<dbReference type="HOGENOM" id="CLU_117507_0_0_10"/>
<evidence type="ECO:0008006" key="10">
    <source>
        <dbReference type="Google" id="ProtNLM"/>
    </source>
</evidence>
<comment type="caution">
    <text evidence="8">The sequence shown here is derived from an EMBL/GenBank/DDBJ whole genome shotgun (WGS) entry which is preliminary data.</text>
</comment>
<reference evidence="8" key="1">
    <citation type="submission" date="2011-01" db="EMBL/GenBank/DDBJ databases">
        <authorList>
            <person name="Muzny D."/>
            <person name="Qin X."/>
            <person name="Buhay C."/>
            <person name="Dugan-Rocha S."/>
            <person name="Ding Y."/>
            <person name="Chen G."/>
            <person name="Hawes A."/>
            <person name="Holder M."/>
            <person name="Jhangiani S."/>
            <person name="Johnson A."/>
            <person name="Khan Z."/>
            <person name="Li Z."/>
            <person name="Liu W."/>
            <person name="Liu X."/>
            <person name="Perez L."/>
            <person name="Shen H."/>
            <person name="Wang Q."/>
            <person name="Watt J."/>
            <person name="Xi L."/>
            <person name="Xin Y."/>
            <person name="Zhou J."/>
            <person name="Deng J."/>
            <person name="Jiang H."/>
            <person name="Liu Y."/>
            <person name="Qu J."/>
            <person name="Song X.-Z."/>
            <person name="Zhang L."/>
            <person name="Villasana D."/>
            <person name="Johnson A."/>
            <person name="Liu J."/>
            <person name="Liyanage D."/>
            <person name="Lorensuhewa L."/>
            <person name="Robinson T."/>
            <person name="Song A."/>
            <person name="Song B.-B."/>
            <person name="Dinh H."/>
            <person name="Thornton R."/>
            <person name="Coyle M."/>
            <person name="Francisco L."/>
            <person name="Jackson L."/>
            <person name="Javaid M."/>
            <person name="Korchina V."/>
            <person name="Kovar C."/>
            <person name="Mata R."/>
            <person name="Mathew T."/>
            <person name="Ngo R."/>
            <person name="Nguyen L."/>
            <person name="Nguyen N."/>
            <person name="Okwuonu G."/>
            <person name="Ongeri F."/>
            <person name="Pham C."/>
            <person name="Simmons D."/>
            <person name="Wilczek-Boney K."/>
            <person name="Hale W."/>
            <person name="Jakkamsetti A."/>
            <person name="Pham P."/>
            <person name="Ruth R."/>
            <person name="San Lucas F."/>
            <person name="Warren J."/>
            <person name="Zhang J."/>
            <person name="Zhao Z."/>
            <person name="Zhou C."/>
            <person name="Zhu D."/>
            <person name="Lee S."/>
            <person name="Bess C."/>
            <person name="Blankenburg K."/>
            <person name="Forbes L."/>
            <person name="Fu Q."/>
            <person name="Gubbala S."/>
            <person name="Hirani K."/>
            <person name="Jayaseelan J.C."/>
            <person name="Lara F."/>
            <person name="Munidasa M."/>
            <person name="Palculict T."/>
            <person name="Patil S."/>
            <person name="Pu L.-L."/>
            <person name="Saada N."/>
            <person name="Tang L."/>
            <person name="Weissenberger G."/>
            <person name="Zhu Y."/>
            <person name="Hemphill L."/>
            <person name="Shang Y."/>
            <person name="Youmans B."/>
            <person name="Ayvaz T."/>
            <person name="Ross M."/>
            <person name="Santibanez J."/>
            <person name="Aqrawi P."/>
            <person name="Gross S."/>
            <person name="Joshi V."/>
            <person name="Fowler G."/>
            <person name="Nazareth L."/>
            <person name="Reid J."/>
            <person name="Worley K."/>
            <person name="Petrosino J."/>
            <person name="Highlander S."/>
            <person name="Gibbs R."/>
        </authorList>
    </citation>
    <scope>NUCLEOTIDE SEQUENCE [LARGE SCALE GENOMIC DNA]</scope>
    <source>
        <strain evidence="8">ATCC 33269</strain>
    </source>
</reference>
<evidence type="ECO:0000256" key="2">
    <source>
        <dbReference type="ARBA" id="ARBA00005811"/>
    </source>
</evidence>
<evidence type="ECO:0000256" key="1">
    <source>
        <dbReference type="ARBA" id="ARBA00004162"/>
    </source>
</evidence>
<keyword evidence="7" id="KW-0813">Transport</keyword>
<dbReference type="Proteomes" id="UP000005580">
    <property type="component" value="Unassembled WGS sequence"/>
</dbReference>
<dbReference type="EMBL" id="AEPE02000005">
    <property type="protein sequence ID" value="EFZ36564.1"/>
    <property type="molecule type" value="Genomic_DNA"/>
</dbReference>
<evidence type="ECO:0000256" key="5">
    <source>
        <dbReference type="ARBA" id="ARBA00022989"/>
    </source>
</evidence>
<keyword evidence="6" id="KW-0472">Membrane</keyword>
<accession>E7RQM6</accession>
<keyword evidence="9" id="KW-1185">Reference proteome</keyword>
<gene>
    <name evidence="8" type="ORF">HMPREF0663_11477</name>
</gene>
<evidence type="ECO:0000256" key="7">
    <source>
        <dbReference type="RuleBase" id="RU003879"/>
    </source>
</evidence>
<dbReference type="RefSeq" id="WP_004369614.1">
    <property type="nucleotide sequence ID" value="NZ_GL833119.1"/>
</dbReference>
<name>E7RQM6_9BACT</name>
<evidence type="ECO:0000256" key="6">
    <source>
        <dbReference type="ARBA" id="ARBA00023136"/>
    </source>
</evidence>
<dbReference type="GO" id="GO:0005886">
    <property type="term" value="C:plasma membrane"/>
    <property type="evidence" value="ECO:0007669"/>
    <property type="project" value="UniProtKB-SubCell"/>
</dbReference>
<comment type="similarity">
    <text evidence="2 7">Belongs to the ExbD/TolR family.</text>
</comment>
<organism evidence="8 9">
    <name type="scientific">Hoylesella oralis ATCC 33269</name>
    <dbReference type="NCBI Taxonomy" id="873533"/>
    <lineage>
        <taxon>Bacteria</taxon>
        <taxon>Pseudomonadati</taxon>
        <taxon>Bacteroidota</taxon>
        <taxon>Bacteroidia</taxon>
        <taxon>Bacteroidales</taxon>
        <taxon>Prevotellaceae</taxon>
        <taxon>Hoylesella</taxon>
    </lineage>
</organism>
<dbReference type="STRING" id="28134.SAMN05444288_2056"/>
<evidence type="ECO:0000256" key="3">
    <source>
        <dbReference type="ARBA" id="ARBA00022475"/>
    </source>
</evidence>
<evidence type="ECO:0000313" key="9">
    <source>
        <dbReference type="Proteomes" id="UP000005580"/>
    </source>
</evidence>
<sequence length="209" mass="23841">MGKVKIKKQTVWIDMTPMSDVMVLLLTFFMLTSTFVKNEPVKVVTPGSISEIKVPEKDVLNILVDKKGQVFMSMDNQAQMMDVLSGMTGQFGVSLDKEQLTKFRKDPMWGVPMDKLSAYLKLDESQMAEEIKSQGIPTDSIETDGKKDKSEFQLWVTQVHSVNPDIKLAIKADEKTPYAVIKKVMSELQDMGENRYYLITQYKKLEENK</sequence>
<evidence type="ECO:0000256" key="4">
    <source>
        <dbReference type="ARBA" id="ARBA00022692"/>
    </source>
</evidence>
<dbReference type="PANTHER" id="PTHR30558">
    <property type="entry name" value="EXBD MEMBRANE COMPONENT OF PMF-DRIVEN MACROMOLECULE IMPORT SYSTEM"/>
    <property type="match status" value="1"/>
</dbReference>
<dbReference type="PANTHER" id="PTHR30558:SF3">
    <property type="entry name" value="BIOPOLYMER TRANSPORT PROTEIN EXBD-RELATED"/>
    <property type="match status" value="1"/>
</dbReference>
<dbReference type="InterPro" id="IPR003400">
    <property type="entry name" value="ExbD"/>
</dbReference>
<comment type="subcellular location">
    <subcellularLocation>
        <location evidence="1">Cell membrane</location>
        <topology evidence="1">Single-pass membrane protein</topology>
    </subcellularLocation>
    <subcellularLocation>
        <location evidence="7">Cell membrane</location>
        <topology evidence="7">Single-pass type II membrane protein</topology>
    </subcellularLocation>
</comment>
<keyword evidence="3" id="KW-1003">Cell membrane</keyword>
<dbReference type="eggNOG" id="COG0848">
    <property type="taxonomic scope" value="Bacteria"/>
</dbReference>
<dbReference type="Pfam" id="PF02472">
    <property type="entry name" value="ExbD"/>
    <property type="match status" value="1"/>
</dbReference>
<keyword evidence="5" id="KW-1133">Transmembrane helix</keyword>
<keyword evidence="4 7" id="KW-0812">Transmembrane</keyword>
<protein>
    <recommendedName>
        <fullName evidence="10">Transport energizing protein, ExbD/TolR family</fullName>
    </recommendedName>
</protein>
<dbReference type="GO" id="GO:0022857">
    <property type="term" value="F:transmembrane transporter activity"/>
    <property type="evidence" value="ECO:0007669"/>
    <property type="project" value="InterPro"/>
</dbReference>
<dbReference type="AlphaFoldDB" id="E7RQM6"/>
<proteinExistence type="inferred from homology"/>
<evidence type="ECO:0000313" key="8">
    <source>
        <dbReference type="EMBL" id="EFZ36564.1"/>
    </source>
</evidence>
<keyword evidence="7" id="KW-0653">Protein transport</keyword>
<dbReference type="GO" id="GO:0015031">
    <property type="term" value="P:protein transport"/>
    <property type="evidence" value="ECO:0007669"/>
    <property type="project" value="UniProtKB-KW"/>
</dbReference>